<evidence type="ECO:0000313" key="1">
    <source>
        <dbReference type="EMBL" id="MFD3000372.1"/>
    </source>
</evidence>
<evidence type="ECO:0000313" key="2">
    <source>
        <dbReference type="Proteomes" id="UP001597641"/>
    </source>
</evidence>
<dbReference type="RefSeq" id="WP_377483325.1">
    <property type="nucleotide sequence ID" value="NZ_JBHUOX010000005.1"/>
</dbReference>
<sequence>MKRTYTKQLWQLKWLLVLLLFFGVILQGQCQEEVPEQYELPEMETDRPDQTEAASLVPRKTVQLETGFYFQEDTESGVEQKIRAYPTALLRIGVLGWLELRVQSALRDSVAESRRRFRTSGFAPLTVGAKIKLWEEQGLRPQAAFMTMVVLPVGSRQFRPENPNPTFRLMLKNSLAEKLDLSYNLMYGWVEGESIKGYAVSLGYDISDKFTVYGEAFGDKQTGDKAEHSVDGGILFMLFPNLQLDVAAGRALNKAATDYFVTAGVSVRLPR</sequence>
<dbReference type="Proteomes" id="UP001597641">
    <property type="component" value="Unassembled WGS sequence"/>
</dbReference>
<gene>
    <name evidence="1" type="ORF">ACFS7Z_08380</name>
</gene>
<organism evidence="1 2">
    <name type="scientific">Pontibacter toksunensis</name>
    <dbReference type="NCBI Taxonomy" id="1332631"/>
    <lineage>
        <taxon>Bacteria</taxon>
        <taxon>Pseudomonadati</taxon>
        <taxon>Bacteroidota</taxon>
        <taxon>Cytophagia</taxon>
        <taxon>Cytophagales</taxon>
        <taxon>Hymenobacteraceae</taxon>
        <taxon>Pontibacter</taxon>
    </lineage>
</organism>
<accession>A0ABW6BTT0</accession>
<dbReference type="Pfam" id="PF13557">
    <property type="entry name" value="Phenol_MetA_deg"/>
    <property type="match status" value="1"/>
</dbReference>
<keyword evidence="2" id="KW-1185">Reference proteome</keyword>
<protein>
    <submittedName>
        <fullName evidence="1">Transporter</fullName>
    </submittedName>
</protein>
<name>A0ABW6BTT0_9BACT</name>
<dbReference type="EMBL" id="JBHUOX010000005">
    <property type="protein sequence ID" value="MFD3000372.1"/>
    <property type="molecule type" value="Genomic_DNA"/>
</dbReference>
<proteinExistence type="predicted"/>
<reference evidence="2" key="1">
    <citation type="journal article" date="2019" name="Int. J. Syst. Evol. Microbiol.">
        <title>The Global Catalogue of Microorganisms (GCM) 10K type strain sequencing project: providing services to taxonomists for standard genome sequencing and annotation.</title>
        <authorList>
            <consortium name="The Broad Institute Genomics Platform"/>
            <consortium name="The Broad Institute Genome Sequencing Center for Infectious Disease"/>
            <person name="Wu L."/>
            <person name="Ma J."/>
        </authorList>
    </citation>
    <scope>NUCLEOTIDE SEQUENCE [LARGE SCALE GENOMIC DNA]</scope>
    <source>
        <strain evidence="2">KCTC 23984</strain>
    </source>
</reference>
<comment type="caution">
    <text evidence="1">The sequence shown here is derived from an EMBL/GenBank/DDBJ whole genome shotgun (WGS) entry which is preliminary data.</text>
</comment>
<dbReference type="InterPro" id="IPR025737">
    <property type="entry name" value="FApF"/>
</dbReference>